<feature type="transmembrane region" description="Helical" evidence="1">
    <location>
        <begin position="153"/>
        <end position="172"/>
    </location>
</feature>
<dbReference type="EMBL" id="AY043265">
    <property type="protein sequence ID" value="AAK85672.1"/>
    <property type="molecule type" value="Genomic_DNA"/>
</dbReference>
<dbReference type="OrthoDB" id="11490at10239"/>
<keyword evidence="1" id="KW-0472">Membrane</keyword>
<keyword evidence="3" id="KW-1185">Reference proteome</keyword>
<sequence length="243" mass="26869">MGLFNQFSQYTRLPAAPQISLAVMSYVNVTLCAYGAIVAAYLSTATSFVELQFLEYWVMLSLLINGLINVTLFLRQSKTEAHEIVYELKMLHAMYFSSALVNLAIIDTAQSAASAVLVNNLIHCLALFLLFVELTVLLGHTLGTYANYRYTKACYLVVLLVTAAVTIIILTAENVKSSPLCNDLLMASFLTAAFMVIAVVWAVRKEAAGSVLQRVQLTSLYDPPPSFTNVKMEDMLKNKQMEI</sequence>
<feature type="transmembrane region" description="Helical" evidence="1">
    <location>
        <begin position="86"/>
        <end position="106"/>
    </location>
</feature>
<name>Q91GE6_NPVEP</name>
<feature type="transmembrane region" description="Helical" evidence="1">
    <location>
        <begin position="54"/>
        <end position="74"/>
    </location>
</feature>
<feature type="transmembrane region" description="Helical" evidence="1">
    <location>
        <begin position="184"/>
        <end position="203"/>
    </location>
</feature>
<evidence type="ECO:0000256" key="1">
    <source>
        <dbReference type="SAM" id="Phobius"/>
    </source>
</evidence>
<keyword evidence="1" id="KW-0812">Transmembrane</keyword>
<proteinExistence type="predicted"/>
<feature type="transmembrane region" description="Helical" evidence="1">
    <location>
        <begin position="112"/>
        <end position="132"/>
    </location>
</feature>
<evidence type="ECO:0000313" key="3">
    <source>
        <dbReference type="Proteomes" id="UP000203221"/>
    </source>
</evidence>
<dbReference type="RefSeq" id="NP_203277.1">
    <property type="nucleotide sequence ID" value="NC_003083.1"/>
</dbReference>
<feature type="transmembrane region" description="Helical" evidence="1">
    <location>
        <begin position="21"/>
        <end position="42"/>
    </location>
</feature>
<dbReference type="GeneID" id="1727414"/>
<protein>
    <submittedName>
        <fullName evidence="2">Uncharacterized protein</fullName>
    </submittedName>
</protein>
<reference evidence="2 3" key="1">
    <citation type="journal article" date="2002" name="J. Gen. Virol.">
        <title>Whole genome analysis of the Epiphyas postvittana nucleopolyhedrovirus.</title>
        <authorList>
            <person name="Hyink O."/>
            <person name="Dellow R.A."/>
            <person name="Olsen M.J."/>
            <person name="Caradoc-Davies K.M.B."/>
            <person name="Drake K."/>
            <person name="Herniou E.A."/>
            <person name="Cory J.S."/>
            <person name="O'Reilly D.R."/>
            <person name="Ward V.K."/>
        </authorList>
    </citation>
    <scope>NUCLEOTIDE SEQUENCE [LARGE SCALE GENOMIC DNA]</scope>
</reference>
<organismHost>
    <name type="scientific">Lepidoptera</name>
    <name type="common">moths &amp; butterflies</name>
    <dbReference type="NCBI Taxonomy" id="7088"/>
</organismHost>
<organism evidence="2 3">
    <name type="scientific">Epiphyas postvittana nucleopolyhedrovirus</name>
    <name type="common">EppoMNPV</name>
    <dbReference type="NCBI Taxonomy" id="70600"/>
    <lineage>
        <taxon>Viruses</taxon>
        <taxon>Viruses incertae sedis</taxon>
        <taxon>Naldaviricetes</taxon>
        <taxon>Lefavirales</taxon>
        <taxon>Baculoviridae</taxon>
        <taxon>Alphabaculovirus</taxon>
        <taxon>Alphabaculovirus eppostvittanae</taxon>
    </lineage>
</organism>
<dbReference type="KEGG" id="vg:1727414"/>
<keyword evidence="1" id="KW-1133">Transmembrane helix</keyword>
<evidence type="ECO:0000313" key="2">
    <source>
        <dbReference type="EMBL" id="AAK85672.1"/>
    </source>
</evidence>
<dbReference type="Proteomes" id="UP000203221">
    <property type="component" value="Segment"/>
</dbReference>
<accession>Q91GE6</accession>